<evidence type="ECO:0000313" key="2">
    <source>
        <dbReference type="Proteomes" id="UP001228581"/>
    </source>
</evidence>
<evidence type="ECO:0000313" key="1">
    <source>
        <dbReference type="EMBL" id="MDJ1497616.1"/>
    </source>
</evidence>
<reference evidence="1 2" key="1">
    <citation type="submission" date="2023-05" db="EMBL/GenBank/DDBJ databases">
        <authorList>
            <person name="Zhang X."/>
        </authorList>
    </citation>
    <scope>NUCLEOTIDE SEQUENCE [LARGE SCALE GENOMIC DNA]</scope>
    <source>
        <strain evidence="1 2">DM2B3-1</strain>
    </source>
</reference>
<dbReference type="RefSeq" id="WP_314003322.1">
    <property type="nucleotide sequence ID" value="NZ_JASJOT010000034.1"/>
</dbReference>
<gene>
    <name evidence="1" type="ORF">QNI19_32050</name>
</gene>
<sequence length="108" mass="12565">MKTSTTEAIHYSQEKSYNPWDTLAEPAQQLLKAVQLFLEKERLPFDAKHINHFLSMTREDIIDHIALHPESTAALINVRITNFPFEFMLDKVIEKAKLDIIEKEGEQN</sequence>
<organism evidence="1 2">
    <name type="scientific">Xanthocytophaga flava</name>
    <dbReference type="NCBI Taxonomy" id="3048013"/>
    <lineage>
        <taxon>Bacteria</taxon>
        <taxon>Pseudomonadati</taxon>
        <taxon>Bacteroidota</taxon>
        <taxon>Cytophagia</taxon>
        <taxon>Cytophagales</taxon>
        <taxon>Rhodocytophagaceae</taxon>
        <taxon>Xanthocytophaga</taxon>
    </lineage>
</organism>
<dbReference type="EMBL" id="JASJOT010000034">
    <property type="protein sequence ID" value="MDJ1497616.1"/>
    <property type="molecule type" value="Genomic_DNA"/>
</dbReference>
<proteinExistence type="predicted"/>
<keyword evidence="2" id="KW-1185">Reference proteome</keyword>
<comment type="caution">
    <text evidence="1">The sequence shown here is derived from an EMBL/GenBank/DDBJ whole genome shotgun (WGS) entry which is preliminary data.</text>
</comment>
<protein>
    <submittedName>
        <fullName evidence="1">Uncharacterized protein</fullName>
    </submittedName>
</protein>
<name>A0ABT7CVT0_9BACT</name>
<accession>A0ABT7CVT0</accession>
<dbReference type="Proteomes" id="UP001228581">
    <property type="component" value="Unassembled WGS sequence"/>
</dbReference>